<dbReference type="Gene3D" id="3.40.50.720">
    <property type="entry name" value="NAD(P)-binding Rossmann-like Domain"/>
    <property type="match status" value="1"/>
</dbReference>
<feature type="domain" description="GFO/IDH/MocA-like oxidoreductase" evidence="2">
    <location>
        <begin position="133"/>
        <end position="274"/>
    </location>
</feature>
<protein>
    <submittedName>
        <fullName evidence="3">Gfo/Idh/MocA family oxidoreductase</fullName>
    </submittedName>
</protein>
<gene>
    <name evidence="3" type="ORF">ESZ91_07785</name>
</gene>
<dbReference type="InterPro" id="IPR036291">
    <property type="entry name" value="NAD(P)-bd_dom_sf"/>
</dbReference>
<sequence length="351" mass="38814">MKKLRIGIVGVGSIARVAHICSYNGMEDVEIVAVSDIVPEKMNYDQIPATAKKYADYREMLEKESLDAVDICTPNDLHSEIAVYALEHGKHVFCEKPDAISFEERKRMSAAQQKSGKVLMVMRNNRHTAGSLYLKKCVDAGEFGEIYAGRCGWIRRRGIPGKGGWFTTKSRSGGGPLIDLGVHMLDLAIYLMGNPKAVAVSGSTYCKFAEADDISDSEHSSFGEKKEDGIFDVEDLATGFIRFENGASLQVEFSWASNIEEESRFVELRGTKGGCTWKDEQVKVFNEKNGALVDVVPKLGPANGHRDNLRHFVNVVLYGEAADFDNAQGENMVKILEAIYRSAKEGKEVKL</sequence>
<evidence type="ECO:0000313" key="4">
    <source>
        <dbReference type="Proteomes" id="UP000291269"/>
    </source>
</evidence>
<accession>A0A4Q2KCH9</accession>
<dbReference type="RefSeq" id="WP_129225845.1">
    <property type="nucleotide sequence ID" value="NZ_SDOZ01000002.1"/>
</dbReference>
<comment type="caution">
    <text evidence="3">The sequence shown here is derived from an EMBL/GenBank/DDBJ whole genome shotgun (WGS) entry which is preliminary data.</text>
</comment>
<proteinExistence type="predicted"/>
<dbReference type="EMBL" id="SDOZ01000002">
    <property type="protein sequence ID" value="RXZ62285.1"/>
    <property type="molecule type" value="Genomic_DNA"/>
</dbReference>
<dbReference type="OrthoDB" id="9815825at2"/>
<name>A0A4Q2KCH9_9FIRM</name>
<evidence type="ECO:0000259" key="1">
    <source>
        <dbReference type="Pfam" id="PF01408"/>
    </source>
</evidence>
<dbReference type="GO" id="GO:0000166">
    <property type="term" value="F:nucleotide binding"/>
    <property type="evidence" value="ECO:0007669"/>
    <property type="project" value="InterPro"/>
</dbReference>
<dbReference type="Pfam" id="PF22725">
    <property type="entry name" value="GFO_IDH_MocA_C3"/>
    <property type="match status" value="1"/>
</dbReference>
<dbReference type="Gene3D" id="3.30.360.10">
    <property type="entry name" value="Dihydrodipicolinate Reductase, domain 2"/>
    <property type="match status" value="1"/>
</dbReference>
<evidence type="ECO:0000259" key="2">
    <source>
        <dbReference type="Pfam" id="PF22725"/>
    </source>
</evidence>
<dbReference type="InterPro" id="IPR000683">
    <property type="entry name" value="Gfo/Idh/MocA-like_OxRdtase_N"/>
</dbReference>
<dbReference type="InterPro" id="IPR055170">
    <property type="entry name" value="GFO_IDH_MocA-like_dom"/>
</dbReference>
<organism evidence="3 4">
    <name type="scientific">Candidatus Borkfalkia ceftriaxoniphila</name>
    <dbReference type="NCBI Taxonomy" id="2508949"/>
    <lineage>
        <taxon>Bacteria</taxon>
        <taxon>Bacillati</taxon>
        <taxon>Bacillota</taxon>
        <taxon>Clostridia</taxon>
        <taxon>Christensenellales</taxon>
        <taxon>Christensenellaceae</taxon>
        <taxon>Candidatus Borkfalkia</taxon>
    </lineage>
</organism>
<feature type="domain" description="Gfo/Idh/MocA-like oxidoreductase N-terminal" evidence="1">
    <location>
        <begin position="4"/>
        <end position="121"/>
    </location>
</feature>
<reference evidence="3 4" key="1">
    <citation type="journal article" date="2019" name="Gut">
        <title>Antibiotics-induced monodominance of a novel gut bacterial order.</title>
        <authorList>
            <person name="Hildebrand F."/>
            <person name="Moitinho-Silva L."/>
            <person name="Blasche S."/>
            <person name="Jahn M.T."/>
            <person name="Gossmann T.I."/>
            <person name="Heuerta-Cepas J."/>
            <person name="Hercog R."/>
            <person name="Luetge M."/>
            <person name="Bahram M."/>
            <person name="Pryszlak A."/>
            <person name="Alves R.J."/>
            <person name="Waszak S.M."/>
            <person name="Zhu A."/>
            <person name="Ye L."/>
            <person name="Costea P.I."/>
            <person name="Aalvink S."/>
            <person name="Belzer C."/>
            <person name="Forslund S.K."/>
            <person name="Sunagawa S."/>
            <person name="Hentschel U."/>
            <person name="Merten C."/>
            <person name="Patil K.R."/>
            <person name="Benes V."/>
            <person name="Bork P."/>
        </authorList>
    </citation>
    <scope>NUCLEOTIDE SEQUENCE [LARGE SCALE GENOMIC DNA]</scope>
    <source>
        <strain evidence="3 4">HDS1380</strain>
    </source>
</reference>
<dbReference type="SUPFAM" id="SSF51735">
    <property type="entry name" value="NAD(P)-binding Rossmann-fold domains"/>
    <property type="match status" value="1"/>
</dbReference>
<dbReference type="Proteomes" id="UP000291269">
    <property type="component" value="Unassembled WGS sequence"/>
</dbReference>
<keyword evidence="4" id="KW-1185">Reference proteome</keyword>
<evidence type="ECO:0000313" key="3">
    <source>
        <dbReference type="EMBL" id="RXZ62285.1"/>
    </source>
</evidence>
<dbReference type="PANTHER" id="PTHR43249:SF1">
    <property type="entry name" value="D-GLUCOSIDE 3-DEHYDROGENASE"/>
    <property type="match status" value="1"/>
</dbReference>
<dbReference type="Pfam" id="PF01408">
    <property type="entry name" value="GFO_IDH_MocA"/>
    <property type="match status" value="1"/>
</dbReference>
<dbReference type="AlphaFoldDB" id="A0A4Q2KCH9"/>
<dbReference type="InterPro" id="IPR052515">
    <property type="entry name" value="Gfo/Idh/MocA_Oxidoreductase"/>
</dbReference>
<dbReference type="SUPFAM" id="SSF55347">
    <property type="entry name" value="Glyceraldehyde-3-phosphate dehydrogenase-like, C-terminal domain"/>
    <property type="match status" value="1"/>
</dbReference>
<dbReference type="PANTHER" id="PTHR43249">
    <property type="entry name" value="UDP-N-ACETYL-2-AMINO-2-DEOXY-D-GLUCURONATE OXIDASE"/>
    <property type="match status" value="1"/>
</dbReference>